<dbReference type="AlphaFoldDB" id="A0A0H4XEM9"/>
<proteinExistence type="predicted"/>
<dbReference type="eggNOG" id="COG3500">
    <property type="taxonomic scope" value="Bacteria"/>
</dbReference>
<dbReference type="OrthoDB" id="4821150at2"/>
<accession>A0A0H4XEM9</accession>
<gene>
    <name evidence="1" type="ORF">A176_003504</name>
</gene>
<dbReference type="STRING" id="1297742.A176_003504"/>
<reference evidence="1 2" key="1">
    <citation type="journal article" date="2016" name="PLoS ONE">
        <title>Complete Genome Sequence and Comparative Genomics of a Novel Myxobacterium Myxococcus hansupus.</title>
        <authorList>
            <person name="Sharma G."/>
            <person name="Narwani T."/>
            <person name="Subramanian S."/>
        </authorList>
    </citation>
    <scope>NUCLEOTIDE SEQUENCE [LARGE SCALE GENOMIC DNA]</scope>
    <source>
        <strain evidence="2">mixupus</strain>
    </source>
</reference>
<evidence type="ECO:0008006" key="3">
    <source>
        <dbReference type="Google" id="ProtNLM"/>
    </source>
</evidence>
<keyword evidence="2" id="KW-1185">Reference proteome</keyword>
<protein>
    <recommendedName>
        <fullName evidence="3">Phage protein D</fullName>
    </recommendedName>
</protein>
<organism evidence="1 2">
    <name type="scientific">Pseudomyxococcus hansupus</name>
    <dbReference type="NCBI Taxonomy" id="1297742"/>
    <lineage>
        <taxon>Bacteria</taxon>
        <taxon>Pseudomonadati</taxon>
        <taxon>Myxococcota</taxon>
        <taxon>Myxococcia</taxon>
        <taxon>Myxococcales</taxon>
        <taxon>Cystobacterineae</taxon>
        <taxon>Myxococcaceae</taxon>
        <taxon>Pseudomyxococcus</taxon>
    </lineage>
</organism>
<evidence type="ECO:0000313" key="1">
    <source>
        <dbReference type="EMBL" id="AKQ66592.1"/>
    </source>
</evidence>
<sequence length="344" mass="36270">MAGIAYDVKIGAFQASSHPQRGNGQVRSISCTLTMDGSGGHCYLELIATGASPPQPRPGDATTITLDDGNGGATVFTGEVQENKAAADTAFVVGVDGLTKLARLDVEGAYEQMSAGAIAKELIQKAGATVGTVEDGPKFPSYVLHRGPRALRHVQQLAEQCGFDVYTDGDGKVHFAAPKPGGADHAFTYAEQVLRTGLQQVATAVDGIQVWGEGAASTQGTEKTHWLIKDLASVSGKASMDEAFTVKPASEGKLMREVRDGAMRTGEDAATQARARMALLASRPLRGFVEVLGSPKVKPGDRVKLDAIPTTHPVNALASGKVLRVRTVRHTLNMKTGFVTRMEF</sequence>
<dbReference type="Proteomes" id="UP000009026">
    <property type="component" value="Chromosome"/>
</dbReference>
<evidence type="ECO:0000313" key="2">
    <source>
        <dbReference type="Proteomes" id="UP000009026"/>
    </source>
</evidence>
<dbReference type="KEGG" id="mym:A176_003504"/>
<dbReference type="RefSeq" id="WP_021781398.1">
    <property type="nucleotide sequence ID" value="NZ_CP012109.1"/>
</dbReference>
<dbReference type="EMBL" id="CP012109">
    <property type="protein sequence ID" value="AKQ66592.1"/>
    <property type="molecule type" value="Genomic_DNA"/>
</dbReference>
<dbReference type="PATRIC" id="fig|1297742.4.peg.3536"/>
<dbReference type="SUPFAM" id="SSF69279">
    <property type="entry name" value="Phage tail proteins"/>
    <property type="match status" value="1"/>
</dbReference>
<name>A0A0H4XEM9_9BACT</name>